<evidence type="ECO:0000256" key="5">
    <source>
        <dbReference type="ARBA" id="ARBA00049660"/>
    </source>
</evidence>
<dbReference type="Gene3D" id="1.20.1080.10">
    <property type="entry name" value="Glycerol uptake facilitator protein"/>
    <property type="match status" value="1"/>
</dbReference>
<evidence type="ECO:0000313" key="8">
    <source>
        <dbReference type="Proteomes" id="UP000282002"/>
    </source>
</evidence>
<comment type="subcellular location">
    <subcellularLocation>
        <location evidence="1">Membrane</location>
        <topology evidence="1">Multi-pass membrane protein</topology>
    </subcellularLocation>
</comment>
<evidence type="ECO:0000256" key="3">
    <source>
        <dbReference type="ARBA" id="ARBA00022989"/>
    </source>
</evidence>
<evidence type="ECO:0000313" key="7">
    <source>
        <dbReference type="EMBL" id="AZL60914.1"/>
    </source>
</evidence>
<keyword evidence="8" id="KW-1185">Reference proteome</keyword>
<evidence type="ECO:0000256" key="4">
    <source>
        <dbReference type="ARBA" id="ARBA00023136"/>
    </source>
</evidence>
<evidence type="ECO:0000256" key="1">
    <source>
        <dbReference type="ARBA" id="ARBA00004141"/>
    </source>
</evidence>
<dbReference type="PROSITE" id="PS01005">
    <property type="entry name" value="FORMATE_NITRITE_TP_1"/>
    <property type="match status" value="1"/>
</dbReference>
<dbReference type="EMBL" id="CP034328">
    <property type="protein sequence ID" value="AZL60914.1"/>
    <property type="molecule type" value="Genomic_DNA"/>
</dbReference>
<organism evidence="7 8">
    <name type="scientific">Tabrizicola piscis</name>
    <dbReference type="NCBI Taxonomy" id="2494374"/>
    <lineage>
        <taxon>Bacteria</taxon>
        <taxon>Pseudomonadati</taxon>
        <taxon>Pseudomonadota</taxon>
        <taxon>Alphaproteobacteria</taxon>
        <taxon>Rhodobacterales</taxon>
        <taxon>Paracoccaceae</taxon>
        <taxon>Tabrizicola</taxon>
    </lineage>
</organism>
<dbReference type="AlphaFoldDB" id="A0A3S8UBC9"/>
<evidence type="ECO:0000256" key="6">
    <source>
        <dbReference type="SAM" id="Phobius"/>
    </source>
</evidence>
<feature type="transmembrane region" description="Helical" evidence="6">
    <location>
        <begin position="73"/>
        <end position="102"/>
    </location>
</feature>
<dbReference type="RefSeq" id="WP_125327125.1">
    <property type="nucleotide sequence ID" value="NZ_CP034328.1"/>
</dbReference>
<dbReference type="PANTHER" id="PTHR30520">
    <property type="entry name" value="FORMATE TRANSPORTER-RELATED"/>
    <property type="match status" value="1"/>
</dbReference>
<feature type="transmembrane region" description="Helical" evidence="6">
    <location>
        <begin position="162"/>
        <end position="181"/>
    </location>
</feature>
<dbReference type="GO" id="GO:0005886">
    <property type="term" value="C:plasma membrane"/>
    <property type="evidence" value="ECO:0007669"/>
    <property type="project" value="TreeGrafter"/>
</dbReference>
<evidence type="ECO:0000256" key="2">
    <source>
        <dbReference type="ARBA" id="ARBA00022692"/>
    </source>
</evidence>
<dbReference type="GO" id="GO:0015499">
    <property type="term" value="F:formate transmembrane transporter activity"/>
    <property type="evidence" value="ECO:0007669"/>
    <property type="project" value="TreeGrafter"/>
</dbReference>
<dbReference type="InterPro" id="IPR000292">
    <property type="entry name" value="For/NO2_transpt"/>
</dbReference>
<name>A0A3S8UBC9_9RHOB</name>
<accession>A0A3S8UBC9</accession>
<dbReference type="Proteomes" id="UP000282002">
    <property type="component" value="Chromosome"/>
</dbReference>
<protein>
    <submittedName>
        <fullName evidence="7">Formate/nitrite transporter family protein</fullName>
    </submittedName>
</protein>
<dbReference type="PANTHER" id="PTHR30520:SF6">
    <property type="entry name" value="FORMATE_NITRATE FAMILY TRANSPORTER (EUROFUNG)"/>
    <property type="match status" value="1"/>
</dbReference>
<dbReference type="InterPro" id="IPR023271">
    <property type="entry name" value="Aquaporin-like"/>
</dbReference>
<gene>
    <name evidence="7" type="ORF">EI545_20055</name>
</gene>
<keyword evidence="4 6" id="KW-0472">Membrane</keyword>
<reference evidence="7 8" key="1">
    <citation type="submission" date="2018-12" db="EMBL/GenBank/DDBJ databases">
        <title>Complete genome sequencing of Tabrizicola sp. K13M18.</title>
        <authorList>
            <person name="Bae J.-W."/>
        </authorList>
    </citation>
    <scope>NUCLEOTIDE SEQUENCE [LARGE SCALE GENOMIC DNA]</scope>
    <source>
        <strain evidence="7 8">K13M18</strain>
    </source>
</reference>
<sequence>MPAEQPQSHDAYRPAEIAALIETAGVAKAALPLHRMATLALLAGAFIGFGAAFWCVAMAGVDPSYGPARVLGGVVFALGLILVVVGGAELFTGNALMVMAAVDGRITPGALLRNWGIVWLGNFVGAVGLAAAFGLSGLLDGPMGDTAARAAEAKAGLDPGAAFLRGALCNALVCLAVWLSFAARTATDKILAVLWPVAGFVAMGMEHSVANMFLFPAGIWAGAEVTAGGVAGNLLWVSLGNIVGGAGGVALAYRYAFGAKRG</sequence>
<dbReference type="KEGG" id="taw:EI545_20055"/>
<dbReference type="OrthoDB" id="9786493at2"/>
<feature type="transmembrane region" description="Helical" evidence="6">
    <location>
        <begin position="193"/>
        <end position="214"/>
    </location>
</feature>
<feature type="transmembrane region" description="Helical" evidence="6">
    <location>
        <begin position="114"/>
        <end position="135"/>
    </location>
</feature>
<dbReference type="InterPro" id="IPR024002">
    <property type="entry name" value="For/NO2_transpt_CS"/>
</dbReference>
<proteinExistence type="inferred from homology"/>
<comment type="similarity">
    <text evidence="5">Belongs to the FNT transporter (TC 1.A.16) family.</text>
</comment>
<keyword evidence="3 6" id="KW-1133">Transmembrane helix</keyword>
<keyword evidence="2 6" id="KW-0812">Transmembrane</keyword>
<feature type="transmembrane region" description="Helical" evidence="6">
    <location>
        <begin position="234"/>
        <end position="256"/>
    </location>
</feature>
<feature type="transmembrane region" description="Helical" evidence="6">
    <location>
        <begin position="38"/>
        <end position="61"/>
    </location>
</feature>
<dbReference type="Pfam" id="PF01226">
    <property type="entry name" value="Form_Nir_trans"/>
    <property type="match status" value="1"/>
</dbReference>